<feature type="domain" description="GAF" evidence="1">
    <location>
        <begin position="28"/>
        <end position="152"/>
    </location>
</feature>
<dbReference type="EMBL" id="JAANNP010000016">
    <property type="protein sequence ID" value="NHC15103.1"/>
    <property type="molecule type" value="Genomic_DNA"/>
</dbReference>
<dbReference type="Proteomes" id="UP000800981">
    <property type="component" value="Unassembled WGS sequence"/>
</dbReference>
<name>A0ABX0GVY0_9ACTN</name>
<comment type="caution">
    <text evidence="2">The sequence shown here is derived from an EMBL/GenBank/DDBJ whole genome shotgun (WGS) entry which is preliminary data.</text>
</comment>
<evidence type="ECO:0000313" key="2">
    <source>
        <dbReference type="EMBL" id="NHC15103.1"/>
    </source>
</evidence>
<dbReference type="SUPFAM" id="SSF55781">
    <property type="entry name" value="GAF domain-like"/>
    <property type="match status" value="1"/>
</dbReference>
<dbReference type="InterPro" id="IPR029016">
    <property type="entry name" value="GAF-like_dom_sf"/>
</dbReference>
<dbReference type="PANTHER" id="PTHR43102">
    <property type="entry name" value="SLR1143 PROTEIN"/>
    <property type="match status" value="1"/>
</dbReference>
<organism evidence="2 3">
    <name type="scientific">Motilibacter deserti</name>
    <dbReference type="NCBI Taxonomy" id="2714956"/>
    <lineage>
        <taxon>Bacteria</taxon>
        <taxon>Bacillati</taxon>
        <taxon>Actinomycetota</taxon>
        <taxon>Actinomycetes</taxon>
        <taxon>Motilibacterales</taxon>
        <taxon>Motilibacteraceae</taxon>
        <taxon>Motilibacter</taxon>
    </lineage>
</organism>
<dbReference type="Pfam" id="PF01590">
    <property type="entry name" value="GAF"/>
    <property type="match status" value="1"/>
</dbReference>
<accession>A0ABX0GVY0</accession>
<dbReference type="RefSeq" id="WP_166283261.1">
    <property type="nucleotide sequence ID" value="NZ_JAANNP010000016.1"/>
</dbReference>
<proteinExistence type="predicted"/>
<sequence length="162" mass="17207">MISPAEARRVAELHRLTDPAGEQGAAVESIVEAAALAAGSAMATLNLLDAEQQWQAATTGFEGAPTPRAEAMCDVTVRLGRFVYVPDASADPRFADSPWVDGRLGSVRFYASAPLRTSRGLIVGTLCAFDVEPRELAPAQIAELEQLAARLVRTLEEQTVSA</sequence>
<evidence type="ECO:0000313" key="3">
    <source>
        <dbReference type="Proteomes" id="UP000800981"/>
    </source>
</evidence>
<dbReference type="Gene3D" id="3.30.450.40">
    <property type="match status" value="1"/>
</dbReference>
<protein>
    <submittedName>
        <fullName evidence="2">GAF domain-containing protein</fullName>
    </submittedName>
</protein>
<gene>
    <name evidence="2" type="ORF">G9H71_15040</name>
</gene>
<reference evidence="2 3" key="1">
    <citation type="submission" date="2020-03" db="EMBL/GenBank/DDBJ databases">
        <title>Two novel Motilibacter sp.</title>
        <authorList>
            <person name="Liu S."/>
        </authorList>
    </citation>
    <scope>NUCLEOTIDE SEQUENCE [LARGE SCALE GENOMIC DNA]</scope>
    <source>
        <strain evidence="2 3">E257</strain>
    </source>
</reference>
<keyword evidence="3" id="KW-1185">Reference proteome</keyword>
<dbReference type="PANTHER" id="PTHR43102:SF2">
    <property type="entry name" value="GAF DOMAIN-CONTAINING PROTEIN"/>
    <property type="match status" value="1"/>
</dbReference>
<dbReference type="InterPro" id="IPR003018">
    <property type="entry name" value="GAF"/>
</dbReference>
<evidence type="ECO:0000259" key="1">
    <source>
        <dbReference type="Pfam" id="PF01590"/>
    </source>
</evidence>